<sequence length="74" mass="8638">MRSEIRFTKRSMDYSTRKLAKRLVYQLWGLFHLENMSIFPSGPTNSIAKVLMDIHENFGKNDIANLDNQKLHGL</sequence>
<accession>A0A9J5WKA4</accession>
<keyword evidence="2" id="KW-1185">Reference proteome</keyword>
<dbReference type="Proteomes" id="UP000824120">
    <property type="component" value="Chromosome 11"/>
</dbReference>
<proteinExistence type="predicted"/>
<organism evidence="1 2">
    <name type="scientific">Solanum commersonii</name>
    <name type="common">Commerson's wild potato</name>
    <name type="synonym">Commerson's nightshade</name>
    <dbReference type="NCBI Taxonomy" id="4109"/>
    <lineage>
        <taxon>Eukaryota</taxon>
        <taxon>Viridiplantae</taxon>
        <taxon>Streptophyta</taxon>
        <taxon>Embryophyta</taxon>
        <taxon>Tracheophyta</taxon>
        <taxon>Spermatophyta</taxon>
        <taxon>Magnoliopsida</taxon>
        <taxon>eudicotyledons</taxon>
        <taxon>Gunneridae</taxon>
        <taxon>Pentapetalae</taxon>
        <taxon>asterids</taxon>
        <taxon>lamiids</taxon>
        <taxon>Solanales</taxon>
        <taxon>Solanaceae</taxon>
        <taxon>Solanoideae</taxon>
        <taxon>Solaneae</taxon>
        <taxon>Solanum</taxon>
    </lineage>
</organism>
<dbReference type="AlphaFoldDB" id="A0A9J5WKA4"/>
<dbReference type="EMBL" id="JACXVP010000011">
    <property type="protein sequence ID" value="KAG5576307.1"/>
    <property type="molecule type" value="Genomic_DNA"/>
</dbReference>
<evidence type="ECO:0000313" key="2">
    <source>
        <dbReference type="Proteomes" id="UP000824120"/>
    </source>
</evidence>
<evidence type="ECO:0000313" key="1">
    <source>
        <dbReference type="EMBL" id="KAG5576307.1"/>
    </source>
</evidence>
<reference evidence="1 2" key="1">
    <citation type="submission" date="2020-09" db="EMBL/GenBank/DDBJ databases">
        <title>De no assembly of potato wild relative species, Solanum commersonii.</title>
        <authorList>
            <person name="Cho K."/>
        </authorList>
    </citation>
    <scope>NUCLEOTIDE SEQUENCE [LARGE SCALE GENOMIC DNA]</scope>
    <source>
        <strain evidence="1">LZ3.2</strain>
        <tissue evidence="1">Leaf</tissue>
    </source>
</reference>
<gene>
    <name evidence="1" type="ORF">H5410_056441</name>
</gene>
<comment type="caution">
    <text evidence="1">The sequence shown here is derived from an EMBL/GenBank/DDBJ whole genome shotgun (WGS) entry which is preliminary data.</text>
</comment>
<protein>
    <submittedName>
        <fullName evidence="1">Uncharacterized protein</fullName>
    </submittedName>
</protein>
<name>A0A9J5WKA4_SOLCO</name>